<dbReference type="AlphaFoldDB" id="A0A2P5CDZ3"/>
<proteinExistence type="predicted"/>
<dbReference type="Proteomes" id="UP000237105">
    <property type="component" value="Unassembled WGS sequence"/>
</dbReference>
<sequence>LVVFILSFQFLRETTLQSSVKLSSAIVSELSSSNTLDLSRAHIKKLDGSEFRNAFSKASGSMIQKGTRLGALAQVMVDLILGVGVTATAIVEAKVTVRAEA</sequence>
<dbReference type="EMBL" id="JXTB01000141">
    <property type="protein sequence ID" value="PON59241.1"/>
    <property type="molecule type" value="Genomic_DNA"/>
</dbReference>
<feature type="non-terminal residue" evidence="1">
    <location>
        <position position="101"/>
    </location>
</feature>
<name>A0A2P5CDZ3_PARAD</name>
<feature type="non-terminal residue" evidence="1">
    <location>
        <position position="1"/>
    </location>
</feature>
<evidence type="ECO:0000313" key="2">
    <source>
        <dbReference type="Proteomes" id="UP000237105"/>
    </source>
</evidence>
<protein>
    <submittedName>
        <fullName evidence="1">Uncharacterized protein</fullName>
    </submittedName>
</protein>
<reference evidence="2" key="1">
    <citation type="submission" date="2016-06" db="EMBL/GenBank/DDBJ databases">
        <title>Parallel loss of symbiosis genes in relatives of nitrogen-fixing non-legume Parasponia.</title>
        <authorList>
            <person name="Van Velzen R."/>
            <person name="Holmer R."/>
            <person name="Bu F."/>
            <person name="Rutten L."/>
            <person name="Van Zeijl A."/>
            <person name="Liu W."/>
            <person name="Santuari L."/>
            <person name="Cao Q."/>
            <person name="Sharma T."/>
            <person name="Shen D."/>
            <person name="Roswanjaya Y."/>
            <person name="Wardhani T."/>
            <person name="Kalhor M.S."/>
            <person name="Jansen J."/>
            <person name="Van den Hoogen J."/>
            <person name="Gungor B."/>
            <person name="Hartog M."/>
            <person name="Hontelez J."/>
            <person name="Verver J."/>
            <person name="Yang W.-C."/>
            <person name="Schijlen E."/>
            <person name="Repin R."/>
            <person name="Schilthuizen M."/>
            <person name="Schranz E."/>
            <person name="Heidstra R."/>
            <person name="Miyata K."/>
            <person name="Fedorova E."/>
            <person name="Kohlen W."/>
            <person name="Bisseling T."/>
            <person name="Smit S."/>
            <person name="Geurts R."/>
        </authorList>
    </citation>
    <scope>NUCLEOTIDE SEQUENCE [LARGE SCALE GENOMIC DNA]</scope>
    <source>
        <strain evidence="2">cv. WU1-14</strain>
    </source>
</reference>
<organism evidence="1 2">
    <name type="scientific">Parasponia andersonii</name>
    <name type="common">Sponia andersonii</name>
    <dbReference type="NCBI Taxonomy" id="3476"/>
    <lineage>
        <taxon>Eukaryota</taxon>
        <taxon>Viridiplantae</taxon>
        <taxon>Streptophyta</taxon>
        <taxon>Embryophyta</taxon>
        <taxon>Tracheophyta</taxon>
        <taxon>Spermatophyta</taxon>
        <taxon>Magnoliopsida</taxon>
        <taxon>eudicotyledons</taxon>
        <taxon>Gunneridae</taxon>
        <taxon>Pentapetalae</taxon>
        <taxon>rosids</taxon>
        <taxon>fabids</taxon>
        <taxon>Rosales</taxon>
        <taxon>Cannabaceae</taxon>
        <taxon>Parasponia</taxon>
    </lineage>
</organism>
<evidence type="ECO:0000313" key="1">
    <source>
        <dbReference type="EMBL" id="PON59241.1"/>
    </source>
</evidence>
<gene>
    <name evidence="1" type="ORF">PanWU01x14_159900</name>
</gene>
<comment type="caution">
    <text evidence="1">The sequence shown here is derived from an EMBL/GenBank/DDBJ whole genome shotgun (WGS) entry which is preliminary data.</text>
</comment>
<keyword evidence="2" id="KW-1185">Reference proteome</keyword>
<accession>A0A2P5CDZ3</accession>